<dbReference type="PROSITE" id="PS00671">
    <property type="entry name" value="D_2_HYDROXYACID_DH_3"/>
    <property type="match status" value="1"/>
</dbReference>
<feature type="domain" description="S-adenosyl-L-homocysteine hydrolase NAD binding" evidence="5">
    <location>
        <begin position="127"/>
        <end position="257"/>
    </location>
</feature>
<evidence type="ECO:0000313" key="7">
    <source>
        <dbReference type="Proteomes" id="UP000094379"/>
    </source>
</evidence>
<comment type="similarity">
    <text evidence="1 4">Belongs to the D-isomer specific 2-hydroxyacid dehydrogenase family.</text>
</comment>
<dbReference type="InterPro" id="IPR029753">
    <property type="entry name" value="D-isomer_DH_CS"/>
</dbReference>
<dbReference type="PROSITE" id="PS00670">
    <property type="entry name" value="D_2_HYDROXYACID_DH_2"/>
    <property type="match status" value="1"/>
</dbReference>
<organism evidence="6 7">
    <name type="scientific">Methylophaga muralis</name>
    <dbReference type="NCBI Taxonomy" id="291169"/>
    <lineage>
        <taxon>Bacteria</taxon>
        <taxon>Pseudomonadati</taxon>
        <taxon>Pseudomonadota</taxon>
        <taxon>Gammaproteobacteria</taxon>
        <taxon>Thiotrichales</taxon>
        <taxon>Piscirickettsiaceae</taxon>
        <taxon>Methylophaga</taxon>
    </lineage>
</organism>
<dbReference type="AlphaFoldDB" id="A0A1E3GTZ0"/>
<dbReference type="CDD" id="cd12183">
    <property type="entry name" value="LDH_like_2"/>
    <property type="match status" value="1"/>
</dbReference>
<keyword evidence="3" id="KW-0520">NAD</keyword>
<dbReference type="EC" id="1.1.1.28" evidence="6"/>
<evidence type="ECO:0000256" key="4">
    <source>
        <dbReference type="RuleBase" id="RU003719"/>
    </source>
</evidence>
<dbReference type="InterPro" id="IPR015878">
    <property type="entry name" value="Ado_hCys_hydrolase_NAD-bd"/>
</dbReference>
<dbReference type="InterPro" id="IPR006139">
    <property type="entry name" value="D-isomer_2_OHA_DH_cat_dom"/>
</dbReference>
<sequence>MKPTHVAVFSAKPYDQAYLTEMADERVSLCFYEMALNPMTAALAKDVEVVSAFVNDDISAETLKMLAENGTRLIALRCAGVNQVDLTAANKLGITVVNVPAYSPYAVAEHTIALMLALSRKIPRAYNRVRDGNFSLDGLLGFDFFGKTAGIIGGGKIGMLVAERLRAFGCQVLIYEPHNAEPAKQAGFDVVTLDSLLGQSNIISLHCPLNDATHHIINAASLRLTKPGVMLINTSRGALLDTVAVLDALKALHIGYLGIDVYEQEGSLFFEDHSTDIIQDDIFQRLLTFPNVLVTGHQAYFTREALQHIAQTTLQNIDDFMAGKALKNRVVIR</sequence>
<dbReference type="PATRIC" id="fig|291169.3.peg.860"/>
<dbReference type="SMART" id="SM00997">
    <property type="entry name" value="AdoHcyase_NAD"/>
    <property type="match status" value="1"/>
</dbReference>
<dbReference type="Pfam" id="PF00389">
    <property type="entry name" value="2-Hacid_dh"/>
    <property type="match status" value="1"/>
</dbReference>
<reference evidence="6 7" key="1">
    <citation type="submission" date="2016-07" db="EMBL/GenBank/DDBJ databases">
        <title>Draft Genome Sequence of Methylophaga muralis Bur 1.</title>
        <authorList>
            <person name="Vasilenko O.V."/>
            <person name="Doronina N.V."/>
            <person name="Shmareva M.N."/>
            <person name="Tarlachkov S.V."/>
            <person name="Mustakhimov I."/>
            <person name="Trotsenko Y.A."/>
        </authorList>
    </citation>
    <scope>NUCLEOTIDE SEQUENCE [LARGE SCALE GENOMIC DNA]</scope>
    <source>
        <strain evidence="6 7">Bur 1</strain>
    </source>
</reference>
<gene>
    <name evidence="6" type="primary">ldhA</name>
    <name evidence="6" type="ORF">A9E74_00858</name>
</gene>
<evidence type="ECO:0000256" key="3">
    <source>
        <dbReference type="ARBA" id="ARBA00023027"/>
    </source>
</evidence>
<evidence type="ECO:0000256" key="2">
    <source>
        <dbReference type="ARBA" id="ARBA00023002"/>
    </source>
</evidence>
<proteinExistence type="inferred from homology"/>
<evidence type="ECO:0000256" key="1">
    <source>
        <dbReference type="ARBA" id="ARBA00005854"/>
    </source>
</evidence>
<dbReference type="PANTHER" id="PTHR43026">
    <property type="entry name" value="2-HYDROXYACID DEHYDROGENASE HOMOLOG 1-RELATED"/>
    <property type="match status" value="1"/>
</dbReference>
<accession>A0A1E3GTZ0</accession>
<dbReference type="PANTHER" id="PTHR43026:SF1">
    <property type="entry name" value="2-HYDROXYACID DEHYDROGENASE HOMOLOG 1-RELATED"/>
    <property type="match status" value="1"/>
</dbReference>
<dbReference type="GO" id="GO:0008720">
    <property type="term" value="F:D-lactate dehydrogenase (NAD+) activity"/>
    <property type="evidence" value="ECO:0007669"/>
    <property type="project" value="UniProtKB-EC"/>
</dbReference>
<dbReference type="RefSeq" id="WP_069295384.1">
    <property type="nucleotide sequence ID" value="NZ_MCRI01000005.1"/>
</dbReference>
<dbReference type="InterPro" id="IPR058205">
    <property type="entry name" value="D-LDH-like"/>
</dbReference>
<dbReference type="Pfam" id="PF02826">
    <property type="entry name" value="2-Hacid_dh_C"/>
    <property type="match status" value="1"/>
</dbReference>
<keyword evidence="7" id="KW-1185">Reference proteome</keyword>
<dbReference type="GO" id="GO:0051287">
    <property type="term" value="F:NAD binding"/>
    <property type="evidence" value="ECO:0007669"/>
    <property type="project" value="InterPro"/>
</dbReference>
<evidence type="ECO:0000313" key="6">
    <source>
        <dbReference type="EMBL" id="ODN67513.1"/>
    </source>
</evidence>
<comment type="caution">
    <text evidence="6">The sequence shown here is derived from an EMBL/GenBank/DDBJ whole genome shotgun (WGS) entry which is preliminary data.</text>
</comment>
<dbReference type="Gene3D" id="3.40.50.720">
    <property type="entry name" value="NAD(P)-binding Rossmann-like Domain"/>
    <property type="match status" value="2"/>
</dbReference>
<dbReference type="InterPro" id="IPR006140">
    <property type="entry name" value="D-isomer_DH_NAD-bd"/>
</dbReference>
<evidence type="ECO:0000259" key="5">
    <source>
        <dbReference type="SMART" id="SM00997"/>
    </source>
</evidence>
<keyword evidence="2 4" id="KW-0560">Oxidoreductase</keyword>
<name>A0A1E3GTZ0_9GAMM</name>
<dbReference type="InterPro" id="IPR036291">
    <property type="entry name" value="NAD(P)-bd_dom_sf"/>
</dbReference>
<dbReference type="SUPFAM" id="SSF52283">
    <property type="entry name" value="Formate/glycerate dehydrogenase catalytic domain-like"/>
    <property type="match status" value="1"/>
</dbReference>
<dbReference type="EMBL" id="MCRI01000005">
    <property type="protein sequence ID" value="ODN67513.1"/>
    <property type="molecule type" value="Genomic_DNA"/>
</dbReference>
<protein>
    <submittedName>
        <fullName evidence="6">D-lactate dehydrogenase</fullName>
        <ecNumber evidence="6">1.1.1.28</ecNumber>
    </submittedName>
</protein>
<dbReference type="SUPFAM" id="SSF51735">
    <property type="entry name" value="NAD(P)-binding Rossmann-fold domains"/>
    <property type="match status" value="1"/>
</dbReference>
<dbReference type="STRING" id="291169.A9E74_00858"/>
<dbReference type="Proteomes" id="UP000094379">
    <property type="component" value="Unassembled WGS sequence"/>
</dbReference>